<dbReference type="AlphaFoldDB" id="A0A916TZZ2"/>
<name>A0A916TZZ2_9HYPH</name>
<evidence type="ECO:0000313" key="1">
    <source>
        <dbReference type="EMBL" id="GGC52484.1"/>
    </source>
</evidence>
<comment type="caution">
    <text evidence="1">The sequence shown here is derived from an EMBL/GenBank/DDBJ whole genome shotgun (WGS) entry which is preliminary data.</text>
</comment>
<reference evidence="1" key="1">
    <citation type="journal article" date="2014" name="Int. J. Syst. Evol. Microbiol.">
        <title>Complete genome sequence of Corynebacterium casei LMG S-19264T (=DSM 44701T), isolated from a smear-ripened cheese.</title>
        <authorList>
            <consortium name="US DOE Joint Genome Institute (JGI-PGF)"/>
            <person name="Walter F."/>
            <person name="Albersmeier A."/>
            <person name="Kalinowski J."/>
            <person name="Ruckert C."/>
        </authorList>
    </citation>
    <scope>NUCLEOTIDE SEQUENCE</scope>
    <source>
        <strain evidence="1">CGMCC 1.12919</strain>
    </source>
</reference>
<proteinExistence type="predicted"/>
<keyword evidence="2" id="KW-1185">Reference proteome</keyword>
<organism evidence="1 2">
    <name type="scientific">Chelatococcus reniformis</name>
    <dbReference type="NCBI Taxonomy" id="1494448"/>
    <lineage>
        <taxon>Bacteria</taxon>
        <taxon>Pseudomonadati</taxon>
        <taxon>Pseudomonadota</taxon>
        <taxon>Alphaproteobacteria</taxon>
        <taxon>Hyphomicrobiales</taxon>
        <taxon>Chelatococcaceae</taxon>
        <taxon>Chelatococcus</taxon>
    </lineage>
</organism>
<protein>
    <submittedName>
        <fullName evidence="1">Uncharacterized protein</fullName>
    </submittedName>
</protein>
<dbReference type="EMBL" id="BMGG01000002">
    <property type="protein sequence ID" value="GGC52484.1"/>
    <property type="molecule type" value="Genomic_DNA"/>
</dbReference>
<gene>
    <name evidence="1" type="ORF">GCM10010994_09420</name>
</gene>
<reference evidence="1" key="2">
    <citation type="submission" date="2020-09" db="EMBL/GenBank/DDBJ databases">
        <authorList>
            <person name="Sun Q."/>
            <person name="Zhou Y."/>
        </authorList>
    </citation>
    <scope>NUCLEOTIDE SEQUENCE</scope>
    <source>
        <strain evidence="1">CGMCC 1.12919</strain>
    </source>
</reference>
<evidence type="ECO:0000313" key="2">
    <source>
        <dbReference type="Proteomes" id="UP000637002"/>
    </source>
</evidence>
<sequence length="113" mass="12299">MPKVEFRASPANDRRSAALATLVDDQAVATAKLDADQVSQFIKTFAALRAQLLEPVPKRPDALPAPVDDPAIQLERLPTGAIALNIRHPGFGWIAFQLAPGSARRLTEWFRTG</sequence>
<accession>A0A916TZZ2</accession>
<dbReference type="Proteomes" id="UP000637002">
    <property type="component" value="Unassembled WGS sequence"/>
</dbReference>